<dbReference type="InterPro" id="IPR005151">
    <property type="entry name" value="Tail-specific_protease"/>
</dbReference>
<feature type="domain" description="Tail specific protease" evidence="1">
    <location>
        <begin position="237"/>
        <end position="449"/>
    </location>
</feature>
<protein>
    <submittedName>
        <fullName evidence="2">S41 family peptidase</fullName>
    </submittedName>
</protein>
<sequence>MTKLKKYGLFIFFVLLILIQTSCVKRRISYLEREKLARENAGIKTAAHTGIFYPENITDFSLEDYLKWYKDLKAPPHLQLASHENPKKLSRSEMVEDFEYLFRELKETYPFFEVLKRKYDIDFLKNHDIYLKKVKDCKTDEEFTKTLNEIMGDLHNFHAKIADSAYVDQTLKYYSRNWNQPSIYYEFLNLNRQVVRNRYGLDGIQSKTGAGPIKRKQMGLIKDDGEANISLESQGDLAILKISQMGDLANLDKDEKVLNEFLRNKHMYKALVIDIRDNVGGNMEYWQNFLMPKLTKNPKQVVNHMFFKDSPKTRLLLQDNTLNMENLSNVDITGIRLDHAEELKEFSYYIKDTIVINPDESKRDNGYEGKIFLLVDEDVFSAAEGFASFVKNTEFATIVGTQTGGDGITLGVINSVLPNSGLVFTYTNTLGYDPTGEINEEHPTTPDIESASYRQSIEIIENMVNN</sequence>
<gene>
    <name evidence="2" type="ORF">K8P03_04710</name>
</gene>
<dbReference type="RefSeq" id="WP_223418813.1">
    <property type="nucleotide sequence ID" value="NZ_JAIPME010000002.1"/>
</dbReference>
<dbReference type="EMBL" id="JAIPME010000002">
    <property type="protein sequence ID" value="MBZ2386598.1"/>
    <property type="molecule type" value="Genomic_DNA"/>
</dbReference>
<evidence type="ECO:0000313" key="3">
    <source>
        <dbReference type="Proteomes" id="UP000734271"/>
    </source>
</evidence>
<comment type="caution">
    <text evidence="2">The sequence shown here is derived from an EMBL/GenBank/DDBJ whole genome shotgun (WGS) entry which is preliminary data.</text>
</comment>
<proteinExistence type="predicted"/>
<dbReference type="SUPFAM" id="SSF52096">
    <property type="entry name" value="ClpP/crotonase"/>
    <property type="match status" value="1"/>
</dbReference>
<evidence type="ECO:0000259" key="1">
    <source>
        <dbReference type="Pfam" id="PF03572"/>
    </source>
</evidence>
<reference evidence="2 3" key="1">
    <citation type="submission" date="2021-08" db="EMBL/GenBank/DDBJ databases">
        <title>FDA dAtabase for Regulatory Grade micrObial Sequences (FDA-ARGOS): Supporting development and validation of Infectious Disease Dx tests.</title>
        <authorList>
            <person name="Sproer C."/>
            <person name="Gronow S."/>
            <person name="Severitt S."/>
            <person name="Schroder I."/>
            <person name="Tallon L."/>
            <person name="Sadzewicz L."/>
            <person name="Zhao X."/>
            <person name="Boylan J."/>
            <person name="Ott S."/>
            <person name="Bowen H."/>
            <person name="Vavikolanu K."/>
            <person name="Hazen T."/>
            <person name="Aluvathingal J."/>
            <person name="Nadendla S."/>
            <person name="Lowell S."/>
            <person name="Myers T."/>
            <person name="Yan Y."/>
            <person name="Sichtig H."/>
        </authorList>
    </citation>
    <scope>NUCLEOTIDE SEQUENCE [LARGE SCALE GENOMIC DNA]</scope>
    <source>
        <strain evidence="2 3">FDAARGOS_1460</strain>
    </source>
</reference>
<dbReference type="InterPro" id="IPR029045">
    <property type="entry name" value="ClpP/crotonase-like_dom_sf"/>
</dbReference>
<keyword evidence="3" id="KW-1185">Reference proteome</keyword>
<dbReference type="Gene3D" id="3.90.226.10">
    <property type="entry name" value="2-enoyl-CoA Hydratase, Chain A, domain 1"/>
    <property type="match status" value="1"/>
</dbReference>
<dbReference type="Pfam" id="PF03572">
    <property type="entry name" value="Peptidase_S41"/>
    <property type="match status" value="1"/>
</dbReference>
<dbReference type="Gene3D" id="3.30.750.44">
    <property type="match status" value="1"/>
</dbReference>
<dbReference type="Proteomes" id="UP000734271">
    <property type="component" value="Unassembled WGS sequence"/>
</dbReference>
<dbReference type="CDD" id="cd07563">
    <property type="entry name" value="Peptidase_S41_IRBP"/>
    <property type="match status" value="1"/>
</dbReference>
<name>A0ABS7SYI1_9FIRM</name>
<evidence type="ECO:0000313" key="2">
    <source>
        <dbReference type="EMBL" id="MBZ2386598.1"/>
    </source>
</evidence>
<organism evidence="2 3">
    <name type="scientific">Anaerococcus murdochii</name>
    <dbReference type="NCBI Taxonomy" id="411577"/>
    <lineage>
        <taxon>Bacteria</taxon>
        <taxon>Bacillati</taxon>
        <taxon>Bacillota</taxon>
        <taxon>Tissierellia</taxon>
        <taxon>Tissierellales</taxon>
        <taxon>Peptoniphilaceae</taxon>
        <taxon>Anaerococcus</taxon>
    </lineage>
</organism>
<accession>A0ABS7SYI1</accession>